<comment type="caution">
    <text evidence="1">The sequence shown here is derived from an EMBL/GenBank/DDBJ whole genome shotgun (WGS) entry which is preliminary data.</text>
</comment>
<accession>A0ABT1CBU0</accession>
<sequence length="115" mass="12689">MPSDLNASHDLEFNAARIRRSVHHYLTAARSPTSSLRHAWFCAVGIGGVQRPNMTTQGVVLSATHVLGECEPRVTDLVVKPRLQRGKLVSMAVSYTIRSTKTRDTLAIAYQTVSR</sequence>
<name>A0ABT1CBU0_9HYPH</name>
<evidence type="ECO:0000313" key="2">
    <source>
        <dbReference type="Proteomes" id="UP001205906"/>
    </source>
</evidence>
<organism evidence="1 2">
    <name type="scientific">Mesorhizobium liriopis</name>
    <dbReference type="NCBI Taxonomy" id="2953882"/>
    <lineage>
        <taxon>Bacteria</taxon>
        <taxon>Pseudomonadati</taxon>
        <taxon>Pseudomonadota</taxon>
        <taxon>Alphaproteobacteria</taxon>
        <taxon>Hyphomicrobiales</taxon>
        <taxon>Phyllobacteriaceae</taxon>
        <taxon>Mesorhizobium</taxon>
    </lineage>
</organism>
<gene>
    <name evidence="1" type="ORF">NGM99_21080</name>
</gene>
<protein>
    <submittedName>
        <fullName evidence="1">Uncharacterized protein</fullName>
    </submittedName>
</protein>
<keyword evidence="2" id="KW-1185">Reference proteome</keyword>
<evidence type="ECO:0000313" key="1">
    <source>
        <dbReference type="EMBL" id="MCO6052286.1"/>
    </source>
</evidence>
<proteinExistence type="predicted"/>
<dbReference type="RefSeq" id="WP_252822664.1">
    <property type="nucleotide sequence ID" value="NZ_JAMXQS010000014.1"/>
</dbReference>
<dbReference type="Proteomes" id="UP001205906">
    <property type="component" value="Unassembled WGS sequence"/>
</dbReference>
<dbReference type="EMBL" id="JAMXQS010000014">
    <property type="protein sequence ID" value="MCO6052286.1"/>
    <property type="molecule type" value="Genomic_DNA"/>
</dbReference>
<reference evidence="1 2" key="1">
    <citation type="submission" date="2022-06" db="EMBL/GenBank/DDBJ databases">
        <title>Mesorhizobium sp. strain RP14 Genome sequencing and assembly.</title>
        <authorList>
            <person name="Kim I."/>
        </authorList>
    </citation>
    <scope>NUCLEOTIDE SEQUENCE [LARGE SCALE GENOMIC DNA]</scope>
    <source>
        <strain evidence="2">RP14(2022)</strain>
    </source>
</reference>